<organism evidence="1 2">
    <name type="scientific">Mycena sanguinolenta</name>
    <dbReference type="NCBI Taxonomy" id="230812"/>
    <lineage>
        <taxon>Eukaryota</taxon>
        <taxon>Fungi</taxon>
        <taxon>Dikarya</taxon>
        <taxon>Basidiomycota</taxon>
        <taxon>Agaricomycotina</taxon>
        <taxon>Agaricomycetes</taxon>
        <taxon>Agaricomycetidae</taxon>
        <taxon>Agaricales</taxon>
        <taxon>Marasmiineae</taxon>
        <taxon>Mycenaceae</taxon>
        <taxon>Mycena</taxon>
    </lineage>
</organism>
<dbReference type="OrthoDB" id="3071265at2759"/>
<protein>
    <recommendedName>
        <fullName evidence="3">F-box domain-containing protein</fullName>
    </recommendedName>
</protein>
<dbReference type="InterPro" id="IPR032675">
    <property type="entry name" value="LRR_dom_sf"/>
</dbReference>
<dbReference type="EMBL" id="JACAZH010000009">
    <property type="protein sequence ID" value="KAF7359267.1"/>
    <property type="molecule type" value="Genomic_DNA"/>
</dbReference>
<dbReference type="Proteomes" id="UP000623467">
    <property type="component" value="Unassembled WGS sequence"/>
</dbReference>
<accession>A0A8H6YHL8</accession>
<sequence>MTSQPAMCCVDCQKLHPPRAALLPSPFQSFITDERLPTPSEKAAIRDFVQNTDAEIEWRERTVDRLLCELAELRRRSEHHKAIIAPIRRVPPEIMAEIFLQLTATEARATIDSGLYESYPYDDFDVDNLLGQNDKVRPVIHTAPLIFGEISRHWRAIALSTPRLWNSIFLNCKDDKVRDNIALCDTWLKRSGSLPLSIRFRRPYHSTGGPAPRAFHEWQDLIMTILPYARRWRLLDLDDVPLASSDVFCGLSDSLPVLEALSIDCGSAVKLSSGLCARLRSAPKLRLFHFTSIGTSVNEWQTLPWSQLTHIDVGGCSAYDCLYILSVAATAVACRFSIERDSTSEHPPVSHSALQTLKIYGYRILELIWNNLTCPRLSTLEIETGSSFHDIPSFLARSGAVIQNFALSGCNMDDTRFTACLRTMPGLRRLNISEDGACAQFTDLVWESLTWTADSPPLLPNLESLRLVGGYGFSHKAAVRMLESRAQSRAGFVPKLKTITLSIWRKMSGSACRRLTALTKFGLHIDLDTMFEEDDESGSEASDAEN</sequence>
<dbReference type="AlphaFoldDB" id="A0A8H6YHL8"/>
<evidence type="ECO:0000313" key="1">
    <source>
        <dbReference type="EMBL" id="KAF7359267.1"/>
    </source>
</evidence>
<evidence type="ECO:0000313" key="2">
    <source>
        <dbReference type="Proteomes" id="UP000623467"/>
    </source>
</evidence>
<reference evidence="1" key="1">
    <citation type="submission" date="2020-05" db="EMBL/GenBank/DDBJ databases">
        <title>Mycena genomes resolve the evolution of fungal bioluminescence.</title>
        <authorList>
            <person name="Tsai I.J."/>
        </authorList>
    </citation>
    <scope>NUCLEOTIDE SEQUENCE</scope>
    <source>
        <strain evidence="1">160909Yilan</strain>
    </source>
</reference>
<dbReference type="Gene3D" id="3.80.10.10">
    <property type="entry name" value="Ribonuclease Inhibitor"/>
    <property type="match status" value="1"/>
</dbReference>
<keyword evidence="2" id="KW-1185">Reference proteome</keyword>
<name>A0A8H6YHL8_9AGAR</name>
<dbReference type="SUPFAM" id="SSF52047">
    <property type="entry name" value="RNI-like"/>
    <property type="match status" value="1"/>
</dbReference>
<gene>
    <name evidence="1" type="ORF">MSAN_01269000</name>
</gene>
<comment type="caution">
    <text evidence="1">The sequence shown here is derived from an EMBL/GenBank/DDBJ whole genome shotgun (WGS) entry which is preliminary data.</text>
</comment>
<evidence type="ECO:0008006" key="3">
    <source>
        <dbReference type="Google" id="ProtNLM"/>
    </source>
</evidence>
<proteinExistence type="predicted"/>